<reference evidence="6 7" key="1">
    <citation type="journal article" date="2010" name="Int. J. Syst. Evol. Microbiol.">
        <title>Bacillus horneckiae sp. nov., isolated from a spacecraft-assembly clean room.</title>
        <authorList>
            <person name="Vaishampayan P."/>
            <person name="Probst A."/>
            <person name="Krishnamurthi S."/>
            <person name="Ghosh S."/>
            <person name="Osman S."/>
            <person name="McDowall A."/>
            <person name="Ruckmani A."/>
            <person name="Mayilraj S."/>
            <person name="Venkateswaran K."/>
        </authorList>
    </citation>
    <scope>NUCLEOTIDE SEQUENCE [LARGE SCALE GENOMIC DNA]</scope>
    <source>
        <strain evidence="7">1PO1SC</strain>
    </source>
</reference>
<dbReference type="Pfam" id="PF23795">
    <property type="entry name" value="SH3_YKFC_2nd"/>
    <property type="match status" value="1"/>
</dbReference>
<evidence type="ECO:0000256" key="1">
    <source>
        <dbReference type="ARBA" id="ARBA00007074"/>
    </source>
</evidence>
<dbReference type="RefSeq" id="WP_066192849.1">
    <property type="nucleotide sequence ID" value="NZ_JAMAUX010000007.1"/>
</dbReference>
<dbReference type="Proteomes" id="UP000233343">
    <property type="component" value="Unassembled WGS sequence"/>
</dbReference>
<dbReference type="AlphaFoldDB" id="A0A2N0ZJK3"/>
<protein>
    <submittedName>
        <fullName evidence="6">NlpC/P60 family protein</fullName>
    </submittedName>
</protein>
<dbReference type="PANTHER" id="PTHR47053">
    <property type="entry name" value="MUREIN DD-ENDOPEPTIDASE MEPH-RELATED"/>
    <property type="match status" value="1"/>
</dbReference>
<evidence type="ECO:0000256" key="2">
    <source>
        <dbReference type="ARBA" id="ARBA00022670"/>
    </source>
</evidence>
<dbReference type="Gene3D" id="3.90.1720.10">
    <property type="entry name" value="endopeptidase domain like (from Nostoc punctiforme)"/>
    <property type="match status" value="1"/>
</dbReference>
<comment type="similarity">
    <text evidence="1">Belongs to the peptidase C40 family.</text>
</comment>
<evidence type="ECO:0000256" key="3">
    <source>
        <dbReference type="ARBA" id="ARBA00022801"/>
    </source>
</evidence>
<dbReference type="InterPro" id="IPR000064">
    <property type="entry name" value="NLP_P60_dom"/>
</dbReference>
<evidence type="ECO:0000256" key="4">
    <source>
        <dbReference type="ARBA" id="ARBA00022807"/>
    </source>
</evidence>
<accession>A0A2N0ZJK3</accession>
<dbReference type="Pfam" id="PF00877">
    <property type="entry name" value="NLPC_P60"/>
    <property type="match status" value="1"/>
</dbReference>
<dbReference type="EMBL" id="PISD01000013">
    <property type="protein sequence ID" value="PKG29710.1"/>
    <property type="molecule type" value="Genomic_DNA"/>
</dbReference>
<keyword evidence="7" id="KW-1185">Reference proteome</keyword>
<proteinExistence type="inferred from homology"/>
<sequence>MEANNKWLVNVPVATLWTSYDSPRGIDQQAINKPADIEGWLSTLTYETSLDLCNSNLVQSQLLYGEEVIVIEEKEDWVHVLVQSQASSKNKQGYPGWIPSRQLRQREGWSINKSRVAVIRAKKAKILLDNKQELLLSYLTILPVIAEEQASVIVQTPEGTGILNSGDVSICESISEQPKGNGADIVQAAEQFLGLPYLWGGMSSYGYDCSGLSYAACKANGYIIPRDAHDQAAAGEKVDITQLLPGDLLFFAYEEGKGSLHHVGIYYGEGKLLHSPNTGKMIEIIDLKGTVYEKELCAARRYWNEWGNNDVK</sequence>
<evidence type="ECO:0000313" key="7">
    <source>
        <dbReference type="Proteomes" id="UP000233343"/>
    </source>
</evidence>
<dbReference type="GO" id="GO:0006508">
    <property type="term" value="P:proteolysis"/>
    <property type="evidence" value="ECO:0007669"/>
    <property type="project" value="UniProtKB-KW"/>
</dbReference>
<dbReference type="SUPFAM" id="SSF54001">
    <property type="entry name" value="Cysteine proteinases"/>
    <property type="match status" value="1"/>
</dbReference>
<dbReference type="InterPro" id="IPR038765">
    <property type="entry name" value="Papain-like_cys_pep_sf"/>
</dbReference>
<dbReference type="GO" id="GO:0008234">
    <property type="term" value="F:cysteine-type peptidase activity"/>
    <property type="evidence" value="ECO:0007669"/>
    <property type="project" value="UniProtKB-KW"/>
</dbReference>
<keyword evidence="4" id="KW-0788">Thiol protease</keyword>
<dbReference type="PROSITE" id="PS51935">
    <property type="entry name" value="NLPC_P60"/>
    <property type="match status" value="1"/>
</dbReference>
<dbReference type="Gene3D" id="2.30.30.40">
    <property type="entry name" value="SH3 Domains"/>
    <property type="match status" value="2"/>
</dbReference>
<dbReference type="PANTHER" id="PTHR47053:SF3">
    <property type="entry name" value="GAMMA-D-GLUTAMYL-L-LYSINE DIPEPTIDYL-PEPTIDASE"/>
    <property type="match status" value="1"/>
</dbReference>
<evidence type="ECO:0000313" key="6">
    <source>
        <dbReference type="EMBL" id="PKG29710.1"/>
    </source>
</evidence>
<comment type="caution">
    <text evidence="6">The sequence shown here is derived from an EMBL/GenBank/DDBJ whole genome shotgun (WGS) entry which is preliminary data.</text>
</comment>
<organism evidence="6 7">
    <name type="scientific">Cytobacillus horneckiae</name>
    <dbReference type="NCBI Taxonomy" id="549687"/>
    <lineage>
        <taxon>Bacteria</taxon>
        <taxon>Bacillati</taxon>
        <taxon>Bacillota</taxon>
        <taxon>Bacilli</taxon>
        <taxon>Bacillales</taxon>
        <taxon>Bacillaceae</taxon>
        <taxon>Cytobacillus</taxon>
    </lineage>
</organism>
<keyword evidence="2" id="KW-0645">Protease</keyword>
<gene>
    <name evidence="6" type="ORF">CWS20_07530</name>
</gene>
<dbReference type="InterPro" id="IPR057812">
    <property type="entry name" value="SH3_YKFC_2nd"/>
</dbReference>
<evidence type="ECO:0000259" key="5">
    <source>
        <dbReference type="PROSITE" id="PS51935"/>
    </source>
</evidence>
<feature type="domain" description="NlpC/P60" evidence="5">
    <location>
        <begin position="179"/>
        <end position="303"/>
    </location>
</feature>
<name>A0A2N0ZJK3_9BACI</name>
<dbReference type="InterPro" id="IPR051202">
    <property type="entry name" value="Peptidase_C40"/>
</dbReference>
<keyword evidence="3" id="KW-0378">Hydrolase</keyword>